<dbReference type="EMBL" id="JAOPGA020000522">
    <property type="protein sequence ID" value="KAL0479258.1"/>
    <property type="molecule type" value="Genomic_DNA"/>
</dbReference>
<dbReference type="PROSITE" id="PS50097">
    <property type="entry name" value="BTB"/>
    <property type="match status" value="1"/>
</dbReference>
<dbReference type="SMART" id="SM00875">
    <property type="entry name" value="BACK"/>
    <property type="match status" value="1"/>
</dbReference>
<dbReference type="InterPro" id="IPR043136">
    <property type="entry name" value="B30.2/SPRY_sf"/>
</dbReference>
<dbReference type="PANTHER" id="PTHR24410">
    <property type="entry name" value="HL07962P-RELATED"/>
    <property type="match status" value="1"/>
</dbReference>
<dbReference type="Pfam" id="PF00651">
    <property type="entry name" value="BTB"/>
    <property type="match status" value="1"/>
</dbReference>
<dbReference type="PROSITE" id="PS50188">
    <property type="entry name" value="B302_SPRY"/>
    <property type="match status" value="1"/>
</dbReference>
<dbReference type="SUPFAM" id="SSF54695">
    <property type="entry name" value="POZ domain"/>
    <property type="match status" value="1"/>
</dbReference>
<dbReference type="Gene3D" id="1.25.40.420">
    <property type="match status" value="1"/>
</dbReference>
<dbReference type="CDD" id="cd14733">
    <property type="entry name" value="BACK"/>
    <property type="match status" value="1"/>
</dbReference>
<accession>A0AAW2YQS7</accession>
<feature type="domain" description="B30.2/SPRY" evidence="2">
    <location>
        <begin position="246"/>
        <end position="436"/>
    </location>
</feature>
<dbReference type="InterPro" id="IPR011333">
    <property type="entry name" value="SKP1/BTB/POZ_sf"/>
</dbReference>
<proteinExistence type="predicted"/>
<name>A0AAW2YQS7_9EUKA</name>
<protein>
    <recommendedName>
        <fullName evidence="5">BTB domain-containing protein</fullName>
    </recommendedName>
</protein>
<dbReference type="InterPro" id="IPR001870">
    <property type="entry name" value="B30.2/SPRY"/>
</dbReference>
<dbReference type="InterPro" id="IPR011705">
    <property type="entry name" value="BACK"/>
</dbReference>
<keyword evidence="4" id="KW-1185">Reference proteome</keyword>
<gene>
    <name evidence="3" type="ORF">AKO1_008071</name>
</gene>
<dbReference type="Gene3D" id="2.60.120.920">
    <property type="match status" value="1"/>
</dbReference>
<dbReference type="AlphaFoldDB" id="A0AAW2YQS7"/>
<evidence type="ECO:0000313" key="4">
    <source>
        <dbReference type="Proteomes" id="UP001431209"/>
    </source>
</evidence>
<evidence type="ECO:0000313" key="3">
    <source>
        <dbReference type="EMBL" id="KAL0479258.1"/>
    </source>
</evidence>
<dbReference type="SMART" id="SM00225">
    <property type="entry name" value="BTB"/>
    <property type="match status" value="1"/>
</dbReference>
<dbReference type="InterPro" id="IPR000210">
    <property type="entry name" value="BTB/POZ_dom"/>
</dbReference>
<dbReference type="PANTHER" id="PTHR24410:SF23">
    <property type="entry name" value="BTB DOMAIN-CONTAINING PROTEIN-RELATED"/>
    <property type="match status" value="1"/>
</dbReference>
<comment type="caution">
    <text evidence="3">The sequence shown here is derived from an EMBL/GenBank/DDBJ whole genome shotgun (WGS) entry which is preliminary data.</text>
</comment>
<dbReference type="InterPro" id="IPR051481">
    <property type="entry name" value="BTB-POZ/Galectin-3-binding"/>
</dbReference>
<feature type="domain" description="BTB" evidence="1">
    <location>
        <begin position="33"/>
        <end position="103"/>
    </location>
</feature>
<dbReference type="SUPFAM" id="SSF49899">
    <property type="entry name" value="Concanavalin A-like lectins/glucanases"/>
    <property type="match status" value="1"/>
</dbReference>
<evidence type="ECO:0000259" key="2">
    <source>
        <dbReference type="PROSITE" id="PS50188"/>
    </source>
</evidence>
<sequence length="440" mass="50092">MVLNQLKPDMKNQEPLVGLTSDIADLFNDKETSDVTLYIIDEANQRHDFYCHKFVLAARNAFFDNLFSLDGDSKEVFIDKIKIQEVMYGFLNYLYTNVLQDGEGKYRGGLIAAADAYEAVHLKVQCGQIDKSKLTNQNWVEMLKFALKHQEEELINDCLEFAGEHIEEYITNGEALKLDRETILLLLDRDSLSIDELTLFEFLKTWVETHGEKEPQELFSKIRICLVDLKTLKTIVMPTGYISKEDYLSAVEYFAIRDTDEEPVGKMHKPRSSSTKFHWVNNHESTPIKNYSISNASRTVTKELTTTWDLIVHSSSVLVRGISYWQIRLDSINNDRSGTVIGVVNNRKHPATNYSGICGLGMTGTGYNAQDCGSFNKGDVVGVVVDFVKDAITFYKNGKRCSQGHNVPSKMKRIWAVVFLYYSSDQISLVDEYALNELKN</sequence>
<organism evidence="3 4">
    <name type="scientific">Acrasis kona</name>
    <dbReference type="NCBI Taxonomy" id="1008807"/>
    <lineage>
        <taxon>Eukaryota</taxon>
        <taxon>Discoba</taxon>
        <taxon>Heterolobosea</taxon>
        <taxon>Tetramitia</taxon>
        <taxon>Eutetramitia</taxon>
        <taxon>Acrasidae</taxon>
        <taxon>Acrasis</taxon>
    </lineage>
</organism>
<dbReference type="InterPro" id="IPR003877">
    <property type="entry name" value="SPRY_dom"/>
</dbReference>
<dbReference type="Proteomes" id="UP001431209">
    <property type="component" value="Unassembled WGS sequence"/>
</dbReference>
<dbReference type="InterPro" id="IPR013320">
    <property type="entry name" value="ConA-like_dom_sf"/>
</dbReference>
<evidence type="ECO:0008006" key="5">
    <source>
        <dbReference type="Google" id="ProtNLM"/>
    </source>
</evidence>
<evidence type="ECO:0000259" key="1">
    <source>
        <dbReference type="PROSITE" id="PS50097"/>
    </source>
</evidence>
<dbReference type="Pfam" id="PF07707">
    <property type="entry name" value="BACK"/>
    <property type="match status" value="1"/>
</dbReference>
<dbReference type="Pfam" id="PF00622">
    <property type="entry name" value="SPRY"/>
    <property type="match status" value="1"/>
</dbReference>
<dbReference type="Gene3D" id="3.30.710.10">
    <property type="entry name" value="Potassium Channel Kv1.1, Chain A"/>
    <property type="match status" value="1"/>
</dbReference>
<reference evidence="3 4" key="1">
    <citation type="submission" date="2024-03" db="EMBL/GenBank/DDBJ databases">
        <title>The Acrasis kona genome and developmental transcriptomes reveal deep origins of eukaryotic multicellular pathways.</title>
        <authorList>
            <person name="Sheikh S."/>
            <person name="Fu C.-J."/>
            <person name="Brown M.W."/>
            <person name="Baldauf S.L."/>
        </authorList>
    </citation>
    <scope>NUCLEOTIDE SEQUENCE [LARGE SCALE GENOMIC DNA]</scope>
    <source>
        <strain evidence="3 4">ATCC MYA-3509</strain>
    </source>
</reference>